<feature type="binding site" evidence="13">
    <location>
        <position position="288"/>
    </location>
    <ligand>
        <name>S-adenosyl-L-methionine</name>
        <dbReference type="ChEBI" id="CHEBI:59789"/>
    </ligand>
</feature>
<dbReference type="Gene3D" id="3.40.50.150">
    <property type="entry name" value="Vaccinia Virus protein VP39"/>
    <property type="match status" value="1"/>
</dbReference>
<dbReference type="EC" id="2.1.1.176" evidence="3"/>
<dbReference type="NCBIfam" id="TIGR00563">
    <property type="entry name" value="rsmB"/>
    <property type="match status" value="1"/>
</dbReference>
<organism evidence="15 16">
    <name type="scientific">Chromatium okenii</name>
    <dbReference type="NCBI Taxonomy" id="61644"/>
    <lineage>
        <taxon>Bacteria</taxon>
        <taxon>Pseudomonadati</taxon>
        <taxon>Pseudomonadota</taxon>
        <taxon>Gammaproteobacteria</taxon>
        <taxon>Chromatiales</taxon>
        <taxon>Chromatiaceae</taxon>
        <taxon>Chromatium</taxon>
    </lineage>
</organism>
<keyword evidence="7 13" id="KW-0808">Transferase</keyword>
<dbReference type="SUPFAM" id="SSF53335">
    <property type="entry name" value="S-adenosyl-L-methionine-dependent methyltransferases"/>
    <property type="match status" value="1"/>
</dbReference>
<dbReference type="Pfam" id="PF01029">
    <property type="entry name" value="NusB"/>
    <property type="match status" value="1"/>
</dbReference>
<comment type="function">
    <text evidence="1">Specifically methylates the cytosine at position 967 (m5C967) of 16S rRNA.</text>
</comment>
<keyword evidence="8 13" id="KW-0949">S-adenosyl-L-methionine</keyword>
<dbReference type="InterPro" id="IPR001678">
    <property type="entry name" value="MeTrfase_RsmB-F_NOP2_dom"/>
</dbReference>
<feature type="domain" description="SAM-dependent MTase RsmB/NOP-type" evidence="14">
    <location>
        <begin position="174"/>
        <end position="444"/>
    </location>
</feature>
<evidence type="ECO:0000256" key="13">
    <source>
        <dbReference type="PROSITE-ProRule" id="PRU01023"/>
    </source>
</evidence>
<dbReference type="InterPro" id="IPR029063">
    <property type="entry name" value="SAM-dependent_MTases_sf"/>
</dbReference>
<dbReference type="GO" id="GO:0006355">
    <property type="term" value="P:regulation of DNA-templated transcription"/>
    <property type="evidence" value="ECO:0007669"/>
    <property type="project" value="InterPro"/>
</dbReference>
<feature type="binding site" evidence="13">
    <location>
        <position position="314"/>
    </location>
    <ligand>
        <name>S-adenosyl-L-methionine</name>
        <dbReference type="ChEBI" id="CHEBI:59789"/>
    </ligand>
</feature>
<evidence type="ECO:0000256" key="4">
    <source>
        <dbReference type="ARBA" id="ARBA00022490"/>
    </source>
</evidence>
<evidence type="ECO:0000256" key="12">
    <source>
        <dbReference type="ARBA" id="ARBA00047283"/>
    </source>
</evidence>
<evidence type="ECO:0000259" key="14">
    <source>
        <dbReference type="PROSITE" id="PS51686"/>
    </source>
</evidence>
<dbReference type="CDD" id="cd02440">
    <property type="entry name" value="AdoMet_MTases"/>
    <property type="match status" value="1"/>
</dbReference>
<dbReference type="Proteomes" id="UP000239936">
    <property type="component" value="Unassembled WGS sequence"/>
</dbReference>
<dbReference type="NCBIfam" id="NF008149">
    <property type="entry name" value="PRK10901.1"/>
    <property type="match status" value="1"/>
</dbReference>
<evidence type="ECO:0000256" key="2">
    <source>
        <dbReference type="ARBA" id="ARBA00004496"/>
    </source>
</evidence>
<proteinExistence type="inferred from homology"/>
<dbReference type="PROSITE" id="PS51686">
    <property type="entry name" value="SAM_MT_RSMB_NOP"/>
    <property type="match status" value="1"/>
</dbReference>
<dbReference type="EMBL" id="PPGH01000018">
    <property type="protein sequence ID" value="PQJ97069.1"/>
    <property type="molecule type" value="Genomic_DNA"/>
</dbReference>
<evidence type="ECO:0000256" key="6">
    <source>
        <dbReference type="ARBA" id="ARBA00022603"/>
    </source>
</evidence>
<protein>
    <recommendedName>
        <fullName evidence="3">16S rRNA (cytosine(967)-C(5))-methyltransferase</fullName>
        <ecNumber evidence="3">2.1.1.176</ecNumber>
    </recommendedName>
    <alternativeName>
        <fullName evidence="10">16S rRNA m5C967 methyltransferase</fullName>
    </alternativeName>
    <alternativeName>
        <fullName evidence="11">rRNA (cytosine-C(5)-)-methyltransferase RsmB</fullName>
    </alternativeName>
</protein>
<feature type="active site" description="Nucleophile" evidence="13">
    <location>
        <position position="386"/>
    </location>
</feature>
<sequence length="446" mass="48205">MVKSSAASTAPAGVIARLAAAQALYRVRSQGQSLTRVLARPHPALPVSEQALVQEMVYGALRVLPRLDALLKRLLNRPLKPSDHDVEALILIGLYQLLAMNTAAHAAVSVTVEACRLLGKPALAALVNALLRRFLRERETLLTEIELEPAARWLFPDWLLARVQTDWPADWEQIIDASNARPPMALRINRLCIAPADYLAQLTAADIAAQHIPDCDAGVLLEQPRPTRDLPGFAEGWVSVQDSGAQLAAQWLDAQPGHRVLDACAAPGGKTAAMLERADNALNLIAIDSDATRLATVNTTLARLGLTAQVLVADAAAPAGEWCAQPFERILLDVPCSGTGVIRRHPDIKWLRRERDIPALCATQAQMLDAIWPLLARGGRLLYATCSLLAAENQQQIAAFLARTADARELPLPTAAGHALLHGRQWLPTTGGSDGFYYALLERVAP</sequence>
<comment type="subcellular location">
    <subcellularLocation>
        <location evidence="2">Cytoplasm</location>
    </subcellularLocation>
</comment>
<keyword evidence="16" id="KW-1185">Reference proteome</keyword>
<name>A0A2S7XTK3_9GAMM</name>
<comment type="catalytic activity">
    <reaction evidence="12">
        <text>cytidine(967) in 16S rRNA + S-adenosyl-L-methionine = 5-methylcytidine(967) in 16S rRNA + S-adenosyl-L-homocysteine + H(+)</text>
        <dbReference type="Rhea" id="RHEA:42748"/>
        <dbReference type="Rhea" id="RHEA-COMP:10219"/>
        <dbReference type="Rhea" id="RHEA-COMP:10220"/>
        <dbReference type="ChEBI" id="CHEBI:15378"/>
        <dbReference type="ChEBI" id="CHEBI:57856"/>
        <dbReference type="ChEBI" id="CHEBI:59789"/>
        <dbReference type="ChEBI" id="CHEBI:74483"/>
        <dbReference type="ChEBI" id="CHEBI:82748"/>
        <dbReference type="EC" id="2.1.1.176"/>
    </reaction>
</comment>
<dbReference type="OrthoDB" id="9810297at2"/>
<evidence type="ECO:0000256" key="5">
    <source>
        <dbReference type="ARBA" id="ARBA00022552"/>
    </source>
</evidence>
<dbReference type="PANTHER" id="PTHR22807">
    <property type="entry name" value="NOP2 YEAST -RELATED NOL1/NOP2/FMU SUN DOMAIN-CONTAINING"/>
    <property type="match status" value="1"/>
</dbReference>
<dbReference type="PRINTS" id="PR02008">
    <property type="entry name" value="RCMTFAMILY"/>
</dbReference>
<evidence type="ECO:0000256" key="11">
    <source>
        <dbReference type="ARBA" id="ARBA00031088"/>
    </source>
</evidence>
<dbReference type="SUPFAM" id="SSF48013">
    <property type="entry name" value="NusB-like"/>
    <property type="match status" value="1"/>
</dbReference>
<comment type="caution">
    <text evidence="15">The sequence shown here is derived from an EMBL/GenBank/DDBJ whole genome shotgun (WGS) entry which is preliminary data.</text>
</comment>
<dbReference type="InterPro" id="IPR004573">
    <property type="entry name" value="rRNA_ssu_MeTfrase_B"/>
</dbReference>
<dbReference type="InterPro" id="IPR023267">
    <property type="entry name" value="RCMT"/>
</dbReference>
<evidence type="ECO:0000256" key="9">
    <source>
        <dbReference type="ARBA" id="ARBA00022884"/>
    </source>
</evidence>
<dbReference type="AlphaFoldDB" id="A0A2S7XTK3"/>
<dbReference type="InterPro" id="IPR049560">
    <property type="entry name" value="MeTrfase_RsmB-F_NOP2_cat"/>
</dbReference>
<evidence type="ECO:0000256" key="10">
    <source>
        <dbReference type="ARBA" id="ARBA00030399"/>
    </source>
</evidence>
<dbReference type="Gene3D" id="1.10.940.10">
    <property type="entry name" value="NusB-like"/>
    <property type="match status" value="1"/>
</dbReference>
<evidence type="ECO:0000256" key="7">
    <source>
        <dbReference type="ARBA" id="ARBA00022679"/>
    </source>
</evidence>
<evidence type="ECO:0000256" key="1">
    <source>
        <dbReference type="ARBA" id="ARBA00002724"/>
    </source>
</evidence>
<dbReference type="InterPro" id="IPR035926">
    <property type="entry name" value="NusB-like_sf"/>
</dbReference>
<dbReference type="GO" id="GO:0070475">
    <property type="term" value="P:rRNA base methylation"/>
    <property type="evidence" value="ECO:0007669"/>
    <property type="project" value="TreeGrafter"/>
</dbReference>
<dbReference type="GO" id="GO:0009383">
    <property type="term" value="F:rRNA (cytosine-C5-)-methyltransferase activity"/>
    <property type="evidence" value="ECO:0007669"/>
    <property type="project" value="TreeGrafter"/>
</dbReference>
<dbReference type="PANTHER" id="PTHR22807:SF61">
    <property type="entry name" value="NOL1_NOP2_SUN FAMILY PROTEIN _ ANTITERMINATION NUSB DOMAIN-CONTAINING PROTEIN"/>
    <property type="match status" value="1"/>
</dbReference>
<accession>A0A2S7XTK3</accession>
<keyword evidence="5" id="KW-0698">rRNA processing</keyword>
<dbReference type="FunFam" id="3.40.50.150:FF:000022">
    <property type="entry name" value="Ribosomal RNA small subunit methyltransferase B"/>
    <property type="match status" value="1"/>
</dbReference>
<dbReference type="InterPro" id="IPR006027">
    <property type="entry name" value="NusB_RsmB_TIM44"/>
</dbReference>
<evidence type="ECO:0000256" key="3">
    <source>
        <dbReference type="ARBA" id="ARBA00012140"/>
    </source>
</evidence>
<dbReference type="InterPro" id="IPR054728">
    <property type="entry name" value="RsmB-like_ferredoxin"/>
</dbReference>
<feature type="binding site" evidence="13">
    <location>
        <position position="333"/>
    </location>
    <ligand>
        <name>S-adenosyl-L-methionine</name>
        <dbReference type="ChEBI" id="CHEBI:59789"/>
    </ligand>
</feature>
<evidence type="ECO:0000313" key="16">
    <source>
        <dbReference type="Proteomes" id="UP000239936"/>
    </source>
</evidence>
<dbReference type="Gene3D" id="3.30.70.1170">
    <property type="entry name" value="Sun protein, domain 3"/>
    <property type="match status" value="1"/>
</dbReference>
<keyword evidence="4" id="KW-0963">Cytoplasm</keyword>
<dbReference type="Gene3D" id="1.10.287.730">
    <property type="entry name" value="Helix hairpin bin"/>
    <property type="match status" value="1"/>
</dbReference>
<feature type="binding site" evidence="13">
    <location>
        <begin position="264"/>
        <end position="270"/>
    </location>
    <ligand>
        <name>S-adenosyl-L-methionine</name>
        <dbReference type="ChEBI" id="CHEBI:59789"/>
    </ligand>
</feature>
<dbReference type="RefSeq" id="WP_105072811.1">
    <property type="nucleotide sequence ID" value="NZ_PPGH01000018.1"/>
</dbReference>
<dbReference type="Pfam" id="PF22458">
    <property type="entry name" value="RsmF-B_ferredox"/>
    <property type="match status" value="1"/>
</dbReference>
<dbReference type="GO" id="GO:0005829">
    <property type="term" value="C:cytosol"/>
    <property type="evidence" value="ECO:0007669"/>
    <property type="project" value="TreeGrafter"/>
</dbReference>
<evidence type="ECO:0000256" key="8">
    <source>
        <dbReference type="ARBA" id="ARBA00022691"/>
    </source>
</evidence>
<comment type="similarity">
    <text evidence="13">Belongs to the class I-like SAM-binding methyltransferase superfamily. RsmB/NOP family.</text>
</comment>
<evidence type="ECO:0000313" key="15">
    <source>
        <dbReference type="EMBL" id="PQJ97069.1"/>
    </source>
</evidence>
<dbReference type="Pfam" id="PF01189">
    <property type="entry name" value="Methyltr_RsmB-F"/>
    <property type="match status" value="1"/>
</dbReference>
<dbReference type="GO" id="GO:0003723">
    <property type="term" value="F:RNA binding"/>
    <property type="evidence" value="ECO:0007669"/>
    <property type="project" value="UniProtKB-UniRule"/>
</dbReference>
<keyword evidence="9 13" id="KW-0694">RNA-binding</keyword>
<gene>
    <name evidence="15" type="ORF">CXB77_03545</name>
</gene>
<keyword evidence="6 13" id="KW-0489">Methyltransferase</keyword>
<reference evidence="15 16" key="1">
    <citation type="submission" date="2018-01" db="EMBL/GenBank/DDBJ databases">
        <title>The complete genome sequence of Chromatium okenii LaCa, a purple sulfur bacterium with a turbulent life.</title>
        <authorList>
            <person name="Luedin S.M."/>
            <person name="Liechti N."/>
            <person name="Storelli N."/>
            <person name="Danza F."/>
            <person name="Wittwer M."/>
            <person name="Pothier J.F."/>
            <person name="Tonolla M.A."/>
        </authorList>
    </citation>
    <scope>NUCLEOTIDE SEQUENCE [LARGE SCALE GENOMIC DNA]</scope>
    <source>
        <strain evidence="15 16">LaCa</strain>
    </source>
</reference>